<dbReference type="AlphaFoldDB" id="A0AA88YR32"/>
<dbReference type="GO" id="GO:0005737">
    <property type="term" value="C:cytoplasm"/>
    <property type="evidence" value="ECO:0007669"/>
    <property type="project" value="UniProtKB-ARBA"/>
</dbReference>
<comment type="function">
    <text evidence="9">Component of the origin recognition complex (ORC) that binds origins of replication.</text>
</comment>
<gene>
    <name evidence="12" type="ORF">FSP39_012004</name>
</gene>
<evidence type="ECO:0000259" key="11">
    <source>
        <dbReference type="Pfam" id="PF14629"/>
    </source>
</evidence>
<keyword evidence="8 9" id="KW-0539">Nucleus</keyword>
<dbReference type="GO" id="GO:0005524">
    <property type="term" value="F:ATP binding"/>
    <property type="evidence" value="ECO:0007669"/>
    <property type="project" value="UniProtKB-KW"/>
</dbReference>
<feature type="domain" description="Origin recognition complex subunit 4 C-terminal" evidence="11">
    <location>
        <begin position="236"/>
        <end position="434"/>
    </location>
</feature>
<evidence type="ECO:0000259" key="10">
    <source>
        <dbReference type="Pfam" id="PF13191"/>
    </source>
</evidence>
<dbReference type="CDD" id="cd00009">
    <property type="entry name" value="AAA"/>
    <property type="match status" value="1"/>
</dbReference>
<keyword evidence="5" id="KW-0547">Nucleotide-binding</keyword>
<dbReference type="PANTHER" id="PTHR12087:SF0">
    <property type="entry name" value="ORIGIN RECOGNITION COMPLEX SUBUNIT 4"/>
    <property type="match status" value="1"/>
</dbReference>
<evidence type="ECO:0000256" key="1">
    <source>
        <dbReference type="ARBA" id="ARBA00004123"/>
    </source>
</evidence>
<keyword evidence="13" id="KW-1185">Reference proteome</keyword>
<dbReference type="InterPro" id="IPR041664">
    <property type="entry name" value="AAA_16"/>
</dbReference>
<evidence type="ECO:0000256" key="2">
    <source>
        <dbReference type="ARBA" id="ARBA00005334"/>
    </source>
</evidence>
<dbReference type="PANTHER" id="PTHR12087">
    <property type="entry name" value="ORIGIN RECOGNITION COMPLEX SUBUNIT 4"/>
    <property type="match status" value="1"/>
</dbReference>
<evidence type="ECO:0000256" key="6">
    <source>
        <dbReference type="ARBA" id="ARBA00022840"/>
    </source>
</evidence>
<dbReference type="InterPro" id="IPR016527">
    <property type="entry name" value="ORC4"/>
</dbReference>
<evidence type="ECO:0000256" key="7">
    <source>
        <dbReference type="ARBA" id="ARBA00023125"/>
    </source>
</evidence>
<comment type="subcellular location">
    <subcellularLocation>
        <location evidence="1 9">Nucleus</location>
    </subcellularLocation>
</comment>
<dbReference type="InterPro" id="IPR027417">
    <property type="entry name" value="P-loop_NTPase"/>
</dbReference>
<dbReference type="GO" id="GO:0003688">
    <property type="term" value="F:DNA replication origin binding"/>
    <property type="evidence" value="ECO:0007669"/>
    <property type="project" value="TreeGrafter"/>
</dbReference>
<evidence type="ECO:0000256" key="8">
    <source>
        <dbReference type="ARBA" id="ARBA00023242"/>
    </source>
</evidence>
<evidence type="ECO:0000256" key="9">
    <source>
        <dbReference type="PIRNR" id="PIRNR007858"/>
    </source>
</evidence>
<organism evidence="12 13">
    <name type="scientific">Pinctada imbricata</name>
    <name type="common">Atlantic pearl-oyster</name>
    <name type="synonym">Pinctada martensii</name>
    <dbReference type="NCBI Taxonomy" id="66713"/>
    <lineage>
        <taxon>Eukaryota</taxon>
        <taxon>Metazoa</taxon>
        <taxon>Spiralia</taxon>
        <taxon>Lophotrochozoa</taxon>
        <taxon>Mollusca</taxon>
        <taxon>Bivalvia</taxon>
        <taxon>Autobranchia</taxon>
        <taxon>Pteriomorphia</taxon>
        <taxon>Pterioida</taxon>
        <taxon>Pterioidea</taxon>
        <taxon>Pteriidae</taxon>
        <taxon>Pinctada</taxon>
    </lineage>
</organism>
<name>A0AA88YR32_PINIB</name>
<dbReference type="Pfam" id="PF13191">
    <property type="entry name" value="AAA_16"/>
    <property type="match status" value="1"/>
</dbReference>
<proteinExistence type="inferred from homology"/>
<dbReference type="GO" id="GO:0006270">
    <property type="term" value="P:DNA replication initiation"/>
    <property type="evidence" value="ECO:0007669"/>
    <property type="project" value="TreeGrafter"/>
</dbReference>
<dbReference type="InterPro" id="IPR032705">
    <property type="entry name" value="ORC4_C"/>
</dbReference>
<evidence type="ECO:0000256" key="4">
    <source>
        <dbReference type="ARBA" id="ARBA00022705"/>
    </source>
</evidence>
<reference evidence="12" key="1">
    <citation type="submission" date="2019-08" db="EMBL/GenBank/DDBJ databases">
        <title>The improved chromosome-level genome for the pearl oyster Pinctada fucata martensii using PacBio sequencing and Hi-C.</title>
        <authorList>
            <person name="Zheng Z."/>
        </authorList>
    </citation>
    <scope>NUCLEOTIDE SEQUENCE</scope>
    <source>
        <strain evidence="12">ZZ-2019</strain>
        <tissue evidence="12">Adductor muscle</tissue>
    </source>
</reference>
<keyword evidence="4 9" id="KW-0235">DNA replication</keyword>
<dbReference type="PIRSF" id="PIRSF007858">
    <property type="entry name" value="ORC4"/>
    <property type="match status" value="1"/>
</dbReference>
<dbReference type="GO" id="GO:0005664">
    <property type="term" value="C:nuclear origin of replication recognition complex"/>
    <property type="evidence" value="ECO:0007669"/>
    <property type="project" value="TreeGrafter"/>
</dbReference>
<sequence>MSKRRKSKAAAEAEERTVAPSVECSIHTVQTELRLRLSQGRVPPVIHGLEHEKRQLYELLQRTATTGESNSVLVIGPRGSGKSVLLKSVLDDLMTEEDITDNLLQVHLNGLLQTDDKIALKEITRQLHLENSVGDKVFGSFAENLQFLLEALKSGDQSSKPILFILDEFDLFAHHKNQTLLYNLFDIAQSAQAPICVIGITCRLDVIELLEKRVKSRFSHRQIHIFNKLSFTDYVEVFKAYLSLTKDFPNKAYMEDWNQSIQVRQSFIMFMSHLALSEEATVKDILKRQYEFSKDIRALQQLMMYPVCQLSDHHTQLTVSDFVDSMKILNTDTKSSMLHGVSILELCLIVSMKHLTDIYEGEPFNFEMVYSEYSKFAQRRTSMQVFEKAVVLKAFEHLLALELVKTIDGAGSRVQKEYRLMSLLIHPSQITDALQKYPNCPTDIKQWASNALAT</sequence>
<evidence type="ECO:0000256" key="5">
    <source>
        <dbReference type="ARBA" id="ARBA00022741"/>
    </source>
</evidence>
<dbReference type="SUPFAM" id="SSF52540">
    <property type="entry name" value="P-loop containing nucleoside triphosphate hydrolases"/>
    <property type="match status" value="1"/>
</dbReference>
<dbReference type="Pfam" id="PF14629">
    <property type="entry name" value="ORC4_C"/>
    <property type="match status" value="1"/>
</dbReference>
<comment type="caution">
    <text evidence="12">The sequence shown here is derived from an EMBL/GenBank/DDBJ whole genome shotgun (WGS) entry which is preliminary data.</text>
</comment>
<evidence type="ECO:0000313" key="13">
    <source>
        <dbReference type="Proteomes" id="UP001186944"/>
    </source>
</evidence>
<evidence type="ECO:0000256" key="3">
    <source>
        <dbReference type="ARBA" id="ARBA00019083"/>
    </source>
</evidence>
<evidence type="ECO:0000313" key="12">
    <source>
        <dbReference type="EMBL" id="KAK3106068.1"/>
    </source>
</evidence>
<keyword evidence="7 9" id="KW-0238">DNA-binding</keyword>
<feature type="domain" description="Orc1-like AAA ATPase" evidence="10">
    <location>
        <begin position="48"/>
        <end position="198"/>
    </location>
</feature>
<dbReference type="Gene3D" id="3.40.50.300">
    <property type="entry name" value="P-loop containing nucleotide triphosphate hydrolases"/>
    <property type="match status" value="1"/>
</dbReference>
<dbReference type="Proteomes" id="UP001186944">
    <property type="component" value="Unassembled WGS sequence"/>
</dbReference>
<protein>
    <recommendedName>
        <fullName evidence="3 9">Origin recognition complex subunit 4</fullName>
    </recommendedName>
</protein>
<dbReference type="EMBL" id="VSWD01000003">
    <property type="protein sequence ID" value="KAK3106068.1"/>
    <property type="molecule type" value="Genomic_DNA"/>
</dbReference>
<accession>A0AA88YR32</accession>
<dbReference type="FunFam" id="3.40.50.300:FF:000649">
    <property type="entry name" value="Origin recognition complex subunit 4"/>
    <property type="match status" value="1"/>
</dbReference>
<comment type="similarity">
    <text evidence="2 9">Belongs to the ORC4 family.</text>
</comment>
<keyword evidence="6" id="KW-0067">ATP-binding</keyword>